<accession>A0A1M6FBW1</accession>
<dbReference type="Gene3D" id="3.20.20.140">
    <property type="entry name" value="Metal-dependent hydrolases"/>
    <property type="match status" value="1"/>
</dbReference>
<dbReference type="Proteomes" id="UP000183982">
    <property type="component" value="Unassembled WGS sequence"/>
</dbReference>
<sequence>MTTLFTNARLIDPKTLTDTLGSLLVQDGKIKAVGAEVDLPEDAEVVDCGGKYLAPGIVDIGVKVCEPGERHKESFKTAGLAAAAGGVTTMVTRPDTIPAVDSPETLEFATRRANQAAPVNVVSMAALTKGREGREMTEFGFLLDAGAVAFTDCDHVVTNTKVLSRAMTYARSLGALVISHPQEPGMSKDAAVTSGKFASLRGLPAVSPMAERMGLDRDIALVEMTGVKYHADQITCARALPSLERAKANGFDVTAGTSIHHLTLNELDVADYRTFFKIKPPLRSEDDRIAIIHAVKSGLIDIISSMHTPQDEESKRLPFEEAASGAVALETLLPAAMQLYHNDYLSLPELWRAMALNPANRLGLPGGRLEVGSPADLVLFDADAPFILDRFKLNSKSKNTPFDGRQMQGKVLATYVAGAAVYRRQ</sequence>
<proteinExistence type="predicted"/>
<evidence type="ECO:0000313" key="4">
    <source>
        <dbReference type="Proteomes" id="UP000183982"/>
    </source>
</evidence>
<dbReference type="STRING" id="1470563.SAMN05444000_10428"/>
<dbReference type="GO" id="GO:0004151">
    <property type="term" value="F:dihydroorotase activity"/>
    <property type="evidence" value="ECO:0007669"/>
    <property type="project" value="InterPro"/>
</dbReference>
<dbReference type="OrthoDB" id="9803027at2"/>
<keyword evidence="4" id="KW-1185">Reference proteome</keyword>
<dbReference type="GO" id="GO:0006221">
    <property type="term" value="P:pyrimidine nucleotide biosynthetic process"/>
    <property type="evidence" value="ECO:0007669"/>
    <property type="project" value="UniProtKB-KW"/>
</dbReference>
<evidence type="ECO:0000259" key="2">
    <source>
        <dbReference type="Pfam" id="PF12890"/>
    </source>
</evidence>
<dbReference type="InterPro" id="IPR024403">
    <property type="entry name" value="DHOase_cat"/>
</dbReference>
<dbReference type="InterPro" id="IPR004722">
    <property type="entry name" value="DHOase"/>
</dbReference>
<dbReference type="GO" id="GO:0004038">
    <property type="term" value="F:allantoinase activity"/>
    <property type="evidence" value="ECO:0007669"/>
    <property type="project" value="TreeGrafter"/>
</dbReference>
<dbReference type="InterPro" id="IPR032466">
    <property type="entry name" value="Metal_Hydrolase"/>
</dbReference>
<dbReference type="Pfam" id="PF12890">
    <property type="entry name" value="DHOase"/>
    <property type="match status" value="1"/>
</dbReference>
<keyword evidence="1" id="KW-0665">Pyrimidine biosynthesis</keyword>
<dbReference type="GO" id="GO:0005737">
    <property type="term" value="C:cytoplasm"/>
    <property type="evidence" value="ECO:0007669"/>
    <property type="project" value="TreeGrafter"/>
</dbReference>
<dbReference type="Gene3D" id="2.30.40.10">
    <property type="entry name" value="Urease, subunit C, domain 1"/>
    <property type="match status" value="1"/>
</dbReference>
<protein>
    <submittedName>
        <fullName evidence="3">Dihydroorotase</fullName>
    </submittedName>
</protein>
<organism evidence="3 4">
    <name type="scientific">Shimia gijangensis</name>
    <dbReference type="NCBI Taxonomy" id="1470563"/>
    <lineage>
        <taxon>Bacteria</taxon>
        <taxon>Pseudomonadati</taxon>
        <taxon>Pseudomonadota</taxon>
        <taxon>Alphaproteobacteria</taxon>
        <taxon>Rhodobacterales</taxon>
        <taxon>Roseobacteraceae</taxon>
    </lineage>
</organism>
<dbReference type="GO" id="GO:0046872">
    <property type="term" value="F:metal ion binding"/>
    <property type="evidence" value="ECO:0007669"/>
    <property type="project" value="InterPro"/>
</dbReference>
<name>A0A1M6FBW1_9RHOB</name>
<dbReference type="EMBL" id="FQZQ01000004">
    <property type="protein sequence ID" value="SHI95155.1"/>
    <property type="molecule type" value="Genomic_DNA"/>
</dbReference>
<dbReference type="InterPro" id="IPR011059">
    <property type="entry name" value="Metal-dep_hydrolase_composite"/>
</dbReference>
<dbReference type="PANTHER" id="PTHR43668:SF2">
    <property type="entry name" value="ALLANTOINASE"/>
    <property type="match status" value="1"/>
</dbReference>
<evidence type="ECO:0000256" key="1">
    <source>
        <dbReference type="ARBA" id="ARBA00022975"/>
    </source>
</evidence>
<dbReference type="SUPFAM" id="SSF51338">
    <property type="entry name" value="Composite domain of metallo-dependent hydrolases"/>
    <property type="match status" value="1"/>
</dbReference>
<dbReference type="RefSeq" id="WP_073249945.1">
    <property type="nucleotide sequence ID" value="NZ_FQZQ01000004.1"/>
</dbReference>
<evidence type="ECO:0000313" key="3">
    <source>
        <dbReference type="EMBL" id="SHI95155.1"/>
    </source>
</evidence>
<reference evidence="4" key="1">
    <citation type="submission" date="2016-11" db="EMBL/GenBank/DDBJ databases">
        <authorList>
            <person name="Varghese N."/>
            <person name="Submissions S."/>
        </authorList>
    </citation>
    <scope>NUCLEOTIDE SEQUENCE [LARGE SCALE GENOMIC DNA]</scope>
    <source>
        <strain evidence="4">DSM 100564</strain>
    </source>
</reference>
<dbReference type="InterPro" id="IPR050138">
    <property type="entry name" value="DHOase/Allantoinase_Hydrolase"/>
</dbReference>
<dbReference type="PANTHER" id="PTHR43668">
    <property type="entry name" value="ALLANTOINASE"/>
    <property type="match status" value="1"/>
</dbReference>
<dbReference type="NCBIfam" id="TIGR00857">
    <property type="entry name" value="pyrC_multi"/>
    <property type="match status" value="1"/>
</dbReference>
<feature type="domain" description="Dihydroorotase catalytic" evidence="2">
    <location>
        <begin position="50"/>
        <end position="234"/>
    </location>
</feature>
<dbReference type="SUPFAM" id="SSF51556">
    <property type="entry name" value="Metallo-dependent hydrolases"/>
    <property type="match status" value="1"/>
</dbReference>
<dbReference type="GO" id="GO:0006145">
    <property type="term" value="P:purine nucleobase catabolic process"/>
    <property type="evidence" value="ECO:0007669"/>
    <property type="project" value="TreeGrafter"/>
</dbReference>
<dbReference type="CDD" id="cd01317">
    <property type="entry name" value="DHOase_IIa"/>
    <property type="match status" value="1"/>
</dbReference>
<gene>
    <name evidence="3" type="ORF">SAMN05444000_10428</name>
</gene>
<dbReference type="AlphaFoldDB" id="A0A1M6FBW1"/>